<reference evidence="2 3" key="1">
    <citation type="submission" date="2017-09" db="EMBL/GenBank/DDBJ databases">
        <title>Arcobacter canalis sp. nov., a new species isolated from a water canal contaminated with urban sewage.</title>
        <authorList>
            <person name="Perez-Cataluna A."/>
            <person name="Salas-Masso N."/>
            <person name="Figueras M.J."/>
        </authorList>
    </citation>
    <scope>NUCLEOTIDE SEQUENCE [LARGE SCALE GENOMIC DNA]</scope>
    <source>
        <strain evidence="2 3">F98-3</strain>
    </source>
</reference>
<feature type="transmembrane region" description="Helical" evidence="1">
    <location>
        <begin position="6"/>
        <end position="23"/>
    </location>
</feature>
<sequence>METILSMLIFFPAAAAVVGFLIHKDSMRQFGVVVTVVEFVLSLLLWYYFDSNVAGMQFVQSLPLISSYGINYT</sequence>
<feature type="transmembrane region" description="Helical" evidence="1">
    <location>
        <begin position="30"/>
        <end position="49"/>
    </location>
</feature>
<keyword evidence="1" id="KW-1133">Transmembrane helix</keyword>
<proteinExistence type="predicted"/>
<keyword evidence="1" id="KW-0812">Transmembrane</keyword>
<dbReference type="EMBL" id="NXFY01000099">
    <property type="protein sequence ID" value="PHO16771.1"/>
    <property type="molecule type" value="Genomic_DNA"/>
</dbReference>
<comment type="caution">
    <text evidence="2">The sequence shown here is derived from an EMBL/GenBank/DDBJ whole genome shotgun (WGS) entry which is preliminary data.</text>
</comment>
<protein>
    <submittedName>
        <fullName evidence="2">NADH-quinone oxidoreductase subunit M</fullName>
    </submittedName>
</protein>
<evidence type="ECO:0000313" key="2">
    <source>
        <dbReference type="EMBL" id="PHO16771.1"/>
    </source>
</evidence>
<organism evidence="2 3">
    <name type="scientific">Malaciobacter molluscorum LMG 25693</name>
    <dbReference type="NCBI Taxonomy" id="870501"/>
    <lineage>
        <taxon>Bacteria</taxon>
        <taxon>Pseudomonadati</taxon>
        <taxon>Campylobacterota</taxon>
        <taxon>Epsilonproteobacteria</taxon>
        <taxon>Campylobacterales</taxon>
        <taxon>Arcobacteraceae</taxon>
        <taxon>Malaciobacter</taxon>
    </lineage>
</organism>
<evidence type="ECO:0000313" key="3">
    <source>
        <dbReference type="Proteomes" id="UP000221222"/>
    </source>
</evidence>
<dbReference type="Proteomes" id="UP000221222">
    <property type="component" value="Unassembled WGS sequence"/>
</dbReference>
<evidence type="ECO:0000256" key="1">
    <source>
        <dbReference type="SAM" id="Phobius"/>
    </source>
</evidence>
<gene>
    <name evidence="2" type="ORF">CPU12_13930</name>
</gene>
<dbReference type="AlphaFoldDB" id="A0A2G1DE50"/>
<accession>A0A2G1DE50</accession>
<feature type="non-terminal residue" evidence="2">
    <location>
        <position position="73"/>
    </location>
</feature>
<keyword evidence="1" id="KW-0472">Membrane</keyword>
<name>A0A2G1DE50_9BACT</name>
<keyword evidence="3" id="KW-1185">Reference proteome</keyword>